<feature type="region of interest" description="Disordered" evidence="1">
    <location>
        <begin position="42"/>
        <end position="78"/>
    </location>
</feature>
<reference evidence="2" key="1">
    <citation type="submission" date="2024-04" db="UniProtKB">
        <authorList>
            <consortium name="EnsemblMetazoa"/>
        </authorList>
    </citation>
    <scope>IDENTIFICATION</scope>
    <source>
        <strain evidence="2">EBRO</strain>
    </source>
</reference>
<protein>
    <submittedName>
        <fullName evidence="2">Uncharacterized protein</fullName>
    </submittedName>
</protein>
<name>A0AAG5DL19_ANOAO</name>
<evidence type="ECO:0000313" key="2">
    <source>
        <dbReference type="EnsemblMetazoa" id="ENSAATROPP011846"/>
    </source>
</evidence>
<organism evidence="2 3">
    <name type="scientific">Anopheles atroparvus</name>
    <name type="common">European mosquito</name>
    <dbReference type="NCBI Taxonomy" id="41427"/>
    <lineage>
        <taxon>Eukaryota</taxon>
        <taxon>Metazoa</taxon>
        <taxon>Ecdysozoa</taxon>
        <taxon>Arthropoda</taxon>
        <taxon>Hexapoda</taxon>
        <taxon>Insecta</taxon>
        <taxon>Pterygota</taxon>
        <taxon>Neoptera</taxon>
        <taxon>Endopterygota</taxon>
        <taxon>Diptera</taxon>
        <taxon>Nematocera</taxon>
        <taxon>Culicoidea</taxon>
        <taxon>Culicidae</taxon>
        <taxon>Anophelinae</taxon>
        <taxon>Anopheles</taxon>
    </lineage>
</organism>
<dbReference type="Proteomes" id="UP000075880">
    <property type="component" value="Unassembled WGS sequence"/>
</dbReference>
<evidence type="ECO:0000313" key="3">
    <source>
        <dbReference type="Proteomes" id="UP000075880"/>
    </source>
</evidence>
<accession>A0AAG5DL19</accession>
<dbReference type="EnsemblMetazoa" id="ENSAATROPT013039">
    <property type="protein sequence ID" value="ENSAATROPP011846"/>
    <property type="gene ID" value="ENSAATROPG010607"/>
</dbReference>
<feature type="compositionally biased region" description="Polar residues" evidence="1">
    <location>
        <begin position="53"/>
        <end position="62"/>
    </location>
</feature>
<sequence>MSVLCTGFEVTEMLSANFSSALSASQGVTFSSTATLRTFHRNSKMPIMKEQKQPNASTTNTPPTFPMPSSAVSPGPWLAAASHRPRLPLMTRSRPSSLLLVNTDGRADSIAAHMRW</sequence>
<keyword evidence="3" id="KW-1185">Reference proteome</keyword>
<evidence type="ECO:0000256" key="1">
    <source>
        <dbReference type="SAM" id="MobiDB-lite"/>
    </source>
</evidence>
<dbReference type="AlphaFoldDB" id="A0AAG5DL19"/>
<proteinExistence type="predicted"/>